<dbReference type="KEGG" id="lalw:BTM29_09835"/>
<comment type="similarity">
    <text evidence="1">Belongs to the metallophosphoesterase superfamily. YfcE family.</text>
</comment>
<dbReference type="InterPro" id="IPR024654">
    <property type="entry name" value="Calcineurin-like_PHP_lpxH"/>
</dbReference>
<evidence type="ECO:0000256" key="1">
    <source>
        <dbReference type="ARBA" id="ARBA00008950"/>
    </source>
</evidence>
<reference evidence="4" key="1">
    <citation type="submission" date="2016-12" db="EMBL/GenBank/DDBJ databases">
        <authorList>
            <person name="Jung M.Y."/>
            <person name="Lee S.H."/>
        </authorList>
    </citation>
    <scope>NUCLEOTIDE SEQUENCE [LARGE SCALE GENOMIC DNA]</scope>
    <source>
        <strain evidence="4">WiKim39</strain>
    </source>
</reference>
<dbReference type="OrthoDB" id="9813918at2"/>
<dbReference type="InterPro" id="IPR029052">
    <property type="entry name" value="Metallo-depent_PP-like"/>
</dbReference>
<dbReference type="Pfam" id="PF12850">
    <property type="entry name" value="Metallophos_2"/>
    <property type="match status" value="1"/>
</dbReference>
<dbReference type="PANTHER" id="PTHR42850">
    <property type="entry name" value="METALLOPHOSPHOESTERASE"/>
    <property type="match status" value="1"/>
</dbReference>
<evidence type="ECO:0000259" key="2">
    <source>
        <dbReference type="Pfam" id="PF12850"/>
    </source>
</evidence>
<keyword evidence="4" id="KW-1185">Reference proteome</keyword>
<dbReference type="InterPro" id="IPR011152">
    <property type="entry name" value="Pesterase_MJ0912"/>
</dbReference>
<dbReference type="RefSeq" id="WP_076616867.1">
    <property type="nucleotide sequence ID" value="NZ_CP019323.1"/>
</dbReference>
<gene>
    <name evidence="3" type="ORF">BTM29_09835</name>
</gene>
<dbReference type="InterPro" id="IPR050126">
    <property type="entry name" value="Ap4A_hydrolase"/>
</dbReference>
<dbReference type="GO" id="GO:0005737">
    <property type="term" value="C:cytoplasm"/>
    <property type="evidence" value="ECO:0007669"/>
    <property type="project" value="TreeGrafter"/>
</dbReference>
<organism evidence="3 4">
    <name type="scientific">Companilactobacillus allii</name>
    <dbReference type="NCBI Taxonomy" id="1847728"/>
    <lineage>
        <taxon>Bacteria</taxon>
        <taxon>Bacillati</taxon>
        <taxon>Bacillota</taxon>
        <taxon>Bacilli</taxon>
        <taxon>Lactobacillales</taxon>
        <taxon>Lactobacillaceae</taxon>
        <taxon>Companilactobacillus</taxon>
    </lineage>
</organism>
<dbReference type="STRING" id="1847728.BTM29_09835"/>
<dbReference type="PANTHER" id="PTHR42850:SF2">
    <property type="entry name" value="BLL5683 PROTEIN"/>
    <property type="match status" value="1"/>
</dbReference>
<feature type="domain" description="Calcineurin-like phosphoesterase" evidence="2">
    <location>
        <begin position="3"/>
        <end position="210"/>
    </location>
</feature>
<dbReference type="Gene3D" id="3.60.21.10">
    <property type="match status" value="1"/>
</dbReference>
<evidence type="ECO:0000313" key="4">
    <source>
        <dbReference type="Proteomes" id="UP000187499"/>
    </source>
</evidence>
<dbReference type="PIRSF" id="PIRSF000883">
    <property type="entry name" value="Pesterase_MJ0912"/>
    <property type="match status" value="1"/>
</dbReference>
<sequence>MTKIALLSDIHGNITALKAVINDLKKENIEESWYLGDLLMPGPGTNELFDLLDSANTTILLRGNWDDFIFDDVSKLTKRDLDDPVTPYILMLMKYTLENTSKTNLRRLKDAPISTSAVVNGSRILLTHNLIHKNYGHELLPYQEQAHFDDLFANKDYDLSIYGHTHHQIMRTSSKDQLIINPGSIGQPYTERLRFRTDRRAQYAIIDIDEYGYSSIEFKKVSYDIRHELHLARQMKLPYYELYEKLFTEGIAYTHNQPALKKYMDMYGYRDIAMKFYDELKNGKSI</sequence>
<dbReference type="GO" id="GO:0016791">
    <property type="term" value="F:phosphatase activity"/>
    <property type="evidence" value="ECO:0007669"/>
    <property type="project" value="TreeGrafter"/>
</dbReference>
<protein>
    <recommendedName>
        <fullName evidence="2">Calcineurin-like phosphoesterase domain-containing protein</fullName>
    </recommendedName>
</protein>
<name>A0A1P8Q4P4_9LACO</name>
<dbReference type="Proteomes" id="UP000187499">
    <property type="component" value="Chromosome"/>
</dbReference>
<accession>A0A1P8Q4P4</accession>
<dbReference type="SUPFAM" id="SSF56300">
    <property type="entry name" value="Metallo-dependent phosphatases"/>
    <property type="match status" value="1"/>
</dbReference>
<proteinExistence type="inferred from homology"/>
<dbReference type="EMBL" id="CP019323">
    <property type="protein sequence ID" value="APX72830.1"/>
    <property type="molecule type" value="Genomic_DNA"/>
</dbReference>
<evidence type="ECO:0000313" key="3">
    <source>
        <dbReference type="EMBL" id="APX72830.1"/>
    </source>
</evidence>
<dbReference type="AlphaFoldDB" id="A0A1P8Q4P4"/>